<name>A0A1W1HJM3_9BACT</name>
<protein>
    <submittedName>
        <fullName evidence="1">Uncharacterized protein</fullName>
    </submittedName>
</protein>
<dbReference type="EMBL" id="FWEV01000321">
    <property type="protein sequence ID" value="SLM32572.1"/>
    <property type="molecule type" value="Genomic_DNA"/>
</dbReference>
<reference evidence="1 2" key="1">
    <citation type="submission" date="2017-03" db="EMBL/GenBank/DDBJ databases">
        <authorList>
            <person name="Afonso C.L."/>
            <person name="Miller P.J."/>
            <person name="Scott M.A."/>
            <person name="Spackman E."/>
            <person name="Goraichik I."/>
            <person name="Dimitrov K.M."/>
            <person name="Suarez D.L."/>
            <person name="Swayne D.E."/>
        </authorList>
    </citation>
    <scope>NUCLEOTIDE SEQUENCE [LARGE SCALE GENOMIC DNA]</scope>
    <source>
        <strain evidence="1">PRJEB14757</strain>
    </source>
</reference>
<sequence>MAGHSHNRKIESVYISVCYGRLLIKIYNIPSQNRHLVAFSEVFAFV</sequence>
<organism evidence="1 2">
    <name type="scientific">Desulfamplus magnetovallimortis</name>
    <dbReference type="NCBI Taxonomy" id="1246637"/>
    <lineage>
        <taxon>Bacteria</taxon>
        <taxon>Pseudomonadati</taxon>
        <taxon>Thermodesulfobacteriota</taxon>
        <taxon>Desulfobacteria</taxon>
        <taxon>Desulfobacterales</taxon>
        <taxon>Desulfobacteraceae</taxon>
        <taxon>Desulfamplus</taxon>
    </lineage>
</organism>
<evidence type="ECO:0000313" key="2">
    <source>
        <dbReference type="Proteomes" id="UP000191931"/>
    </source>
</evidence>
<dbReference type="AlphaFoldDB" id="A0A1W1HJM3"/>
<dbReference type="STRING" id="1246637.MTBBW1_760036"/>
<gene>
    <name evidence="1" type="ORF">MTBBW1_760036</name>
</gene>
<evidence type="ECO:0000313" key="1">
    <source>
        <dbReference type="EMBL" id="SLM32572.1"/>
    </source>
</evidence>
<dbReference type="Proteomes" id="UP000191931">
    <property type="component" value="Unassembled WGS sequence"/>
</dbReference>
<keyword evidence="2" id="KW-1185">Reference proteome</keyword>
<proteinExistence type="predicted"/>
<accession>A0A1W1HJM3</accession>